<evidence type="ECO:0000256" key="1">
    <source>
        <dbReference type="ARBA" id="ARBA00001947"/>
    </source>
</evidence>
<protein>
    <recommendedName>
        <fullName evidence="5">Cobalamin-independent methionine synthase MetE C-terminal/archaeal domain-containing protein</fullName>
    </recommendedName>
</protein>
<name>D7UAP3_VITVI</name>
<comment type="cofactor">
    <cofactor evidence="1">
        <name>Zn(2+)</name>
        <dbReference type="ChEBI" id="CHEBI:29105"/>
    </cofactor>
</comment>
<dbReference type="Gene3D" id="3.20.20.210">
    <property type="match status" value="2"/>
</dbReference>
<dbReference type="AlphaFoldDB" id="D7UAP3"/>
<dbReference type="PaxDb" id="29760-VIT_19s0015g01260.t01"/>
<dbReference type="Pfam" id="PF01717">
    <property type="entry name" value="Meth_synt_2"/>
    <property type="match status" value="1"/>
</dbReference>
<dbReference type="HOGENOM" id="CLU_1135211_0_0_1"/>
<dbReference type="PANTHER" id="PTHR30519">
    <property type="entry name" value="5-METHYLTETRAHYDROPTEROYLTRIGLUTAMATE--HOMOCYSTEINE METHYLTRANSFERASE"/>
    <property type="match status" value="1"/>
</dbReference>
<keyword evidence="4" id="KW-0472">Membrane</keyword>
<keyword evidence="4" id="KW-0812">Transmembrane</keyword>
<evidence type="ECO:0000259" key="5">
    <source>
        <dbReference type="Pfam" id="PF01717"/>
    </source>
</evidence>
<evidence type="ECO:0000256" key="2">
    <source>
        <dbReference type="ARBA" id="ARBA00022723"/>
    </source>
</evidence>
<dbReference type="STRING" id="29760.D7UAP3"/>
<dbReference type="EMBL" id="FN596747">
    <property type="protein sequence ID" value="CBI39808.3"/>
    <property type="molecule type" value="Genomic_DNA"/>
</dbReference>
<reference evidence="7" key="1">
    <citation type="journal article" date="2007" name="Nature">
        <title>The grapevine genome sequence suggests ancestral hexaploidization in major angiosperm phyla.</title>
        <authorList>
            <consortium name="The French-Italian Public Consortium for Grapevine Genome Characterization."/>
            <person name="Jaillon O."/>
            <person name="Aury J.-M."/>
            <person name="Noel B."/>
            <person name="Policriti A."/>
            <person name="Clepet C."/>
            <person name="Casagrande A."/>
            <person name="Choisne N."/>
            <person name="Aubourg S."/>
            <person name="Vitulo N."/>
            <person name="Jubin C."/>
            <person name="Vezzi A."/>
            <person name="Legeai F."/>
            <person name="Hugueney P."/>
            <person name="Dasilva C."/>
            <person name="Horner D."/>
            <person name="Mica E."/>
            <person name="Jublot D."/>
            <person name="Poulain J."/>
            <person name="Bruyere C."/>
            <person name="Billault A."/>
            <person name="Segurens B."/>
            <person name="Gouyvenoux M."/>
            <person name="Ugarte E."/>
            <person name="Cattonaro F."/>
            <person name="Anthouard V."/>
            <person name="Vico V."/>
            <person name="Del Fabbro C."/>
            <person name="Alaux M."/>
            <person name="Di Gaspero G."/>
            <person name="Dumas V."/>
            <person name="Felice N."/>
            <person name="Paillard S."/>
            <person name="Juman I."/>
            <person name="Moroldo M."/>
            <person name="Scalabrin S."/>
            <person name="Canaguier A."/>
            <person name="Le Clainche I."/>
            <person name="Malacrida G."/>
            <person name="Durand E."/>
            <person name="Pesole G."/>
            <person name="Laucou V."/>
            <person name="Chatelet P."/>
            <person name="Merdinoglu D."/>
            <person name="Delledonne M."/>
            <person name="Pezzotti M."/>
            <person name="Lecharny A."/>
            <person name="Scarpelli C."/>
            <person name="Artiguenave F."/>
            <person name="Pe M.E."/>
            <person name="Valle G."/>
            <person name="Morgante M."/>
            <person name="Caboche M."/>
            <person name="Adam-Blondon A.-F."/>
            <person name="Weissenbach J."/>
            <person name="Quetier F."/>
            <person name="Wincker P."/>
        </authorList>
    </citation>
    <scope>NUCLEOTIDE SEQUENCE [LARGE SCALE GENOMIC DNA]</scope>
    <source>
        <strain evidence="7">cv. Pinot noir / PN40024</strain>
    </source>
</reference>
<dbReference type="InParanoid" id="D7UAP3"/>
<dbReference type="InterPro" id="IPR038071">
    <property type="entry name" value="UROD/MetE-like_sf"/>
</dbReference>
<dbReference type="Proteomes" id="UP000009183">
    <property type="component" value="Chromosome 19"/>
</dbReference>
<dbReference type="GO" id="GO:0008270">
    <property type="term" value="F:zinc ion binding"/>
    <property type="evidence" value="ECO:0007669"/>
    <property type="project" value="InterPro"/>
</dbReference>
<keyword evidence="3" id="KW-0862">Zinc</keyword>
<keyword evidence="7" id="KW-1185">Reference proteome</keyword>
<feature type="transmembrane region" description="Helical" evidence="4">
    <location>
        <begin position="74"/>
        <end position="93"/>
    </location>
</feature>
<dbReference type="SUPFAM" id="SSF51726">
    <property type="entry name" value="UROD/MetE-like"/>
    <property type="match status" value="1"/>
</dbReference>
<feature type="domain" description="Cobalamin-independent methionine synthase MetE C-terminal/archaeal" evidence="5">
    <location>
        <begin position="46"/>
        <end position="109"/>
    </location>
</feature>
<accession>D7UAP3</accession>
<keyword evidence="4" id="KW-1133">Transmembrane helix</keyword>
<dbReference type="eggNOG" id="KOG2263">
    <property type="taxonomic scope" value="Eukaryota"/>
</dbReference>
<organism evidence="6 7">
    <name type="scientific">Vitis vinifera</name>
    <name type="common">Grape</name>
    <dbReference type="NCBI Taxonomy" id="29760"/>
    <lineage>
        <taxon>Eukaryota</taxon>
        <taxon>Viridiplantae</taxon>
        <taxon>Streptophyta</taxon>
        <taxon>Embryophyta</taxon>
        <taxon>Tracheophyta</taxon>
        <taxon>Spermatophyta</taxon>
        <taxon>Magnoliopsida</taxon>
        <taxon>eudicotyledons</taxon>
        <taxon>Gunneridae</taxon>
        <taxon>Pentapetalae</taxon>
        <taxon>rosids</taxon>
        <taxon>Vitales</taxon>
        <taxon>Vitaceae</taxon>
        <taxon>Viteae</taxon>
        <taxon>Vitis</taxon>
    </lineage>
</organism>
<dbReference type="GO" id="GO:0009086">
    <property type="term" value="P:methionine biosynthetic process"/>
    <property type="evidence" value="ECO:0007669"/>
    <property type="project" value="InterPro"/>
</dbReference>
<sequence length="245" mass="28202">MTDQYSLIKNESVIENKWKRRRITYCYLGVFGEEKFDMGLEKQWLSIFGEQLSGFDSTINKQVQSYESLYAKSLIIYGVVSQSKALIVLWFLMVQSMAKRLMKGMLTEHGHHSTFTTAHLPFIIISPTMPSNPPSFRFYYFPHTGRLRGKICLGAPPIMGIVLTTKTSTRLNLNWLVGRLISFAMIRLEHMAWTHILRMVERGLGNPQVKYRIGHVTCTLSCTYQFIRVGLVCTHIGMEIIVKKL</sequence>
<proteinExistence type="predicted"/>
<evidence type="ECO:0000256" key="3">
    <source>
        <dbReference type="ARBA" id="ARBA00022833"/>
    </source>
</evidence>
<dbReference type="InterPro" id="IPR002629">
    <property type="entry name" value="Met_Synth_C/arc"/>
</dbReference>
<keyword evidence="2" id="KW-0479">Metal-binding</keyword>
<evidence type="ECO:0000313" key="7">
    <source>
        <dbReference type="Proteomes" id="UP000009183"/>
    </source>
</evidence>
<evidence type="ECO:0000313" key="6">
    <source>
        <dbReference type="EMBL" id="CBI39808.3"/>
    </source>
</evidence>
<dbReference type="GO" id="GO:0003871">
    <property type="term" value="F:5-methyltetrahydropteroyltriglutamate-homocysteine S-methyltransferase activity"/>
    <property type="evidence" value="ECO:0007669"/>
    <property type="project" value="InterPro"/>
</dbReference>
<evidence type="ECO:0000256" key="4">
    <source>
        <dbReference type="SAM" id="Phobius"/>
    </source>
</evidence>
<gene>
    <name evidence="6" type="ordered locus">VIT_19s0015g01260</name>
</gene>